<accession>A0A4R6C4C4</accession>
<dbReference type="AlphaFoldDB" id="A0A4R6C4C4"/>
<organism evidence="2 3">
    <name type="scientific">Macrococcoides canis</name>
    <dbReference type="NCBI Taxonomy" id="1855823"/>
    <lineage>
        <taxon>Bacteria</taxon>
        <taxon>Bacillati</taxon>
        <taxon>Bacillota</taxon>
        <taxon>Bacilli</taxon>
        <taxon>Bacillales</taxon>
        <taxon>Staphylococcaceae</taxon>
        <taxon>Macrococcoides</taxon>
    </lineage>
</organism>
<dbReference type="InterPro" id="IPR026369">
    <property type="entry name" value="CxxC_20_CxxC"/>
</dbReference>
<sequence>MGGIQMNCVHCNHKFSFQERMKAVWKPSMNNEVTCPNCGSKQYISNKRLAKSYGLLLLVELIIILLAPLFKLSIPALIILMIVAIVLVIILFPLTLKLVPEKDGLLEEQFREMENRQKGRRT</sequence>
<keyword evidence="1" id="KW-1133">Transmembrane helix</keyword>
<comment type="caution">
    <text evidence="2">The sequence shown here is derived from an EMBL/GenBank/DDBJ whole genome shotgun (WGS) entry which is preliminary data.</text>
</comment>
<dbReference type="Proteomes" id="UP000294865">
    <property type="component" value="Unassembled WGS sequence"/>
</dbReference>
<evidence type="ECO:0000313" key="3">
    <source>
        <dbReference type="Proteomes" id="UP000294865"/>
    </source>
</evidence>
<name>A0A4R6C4C4_9STAP</name>
<evidence type="ECO:0000256" key="1">
    <source>
        <dbReference type="SAM" id="Phobius"/>
    </source>
</evidence>
<keyword evidence="1" id="KW-0472">Membrane</keyword>
<feature type="transmembrane region" description="Helical" evidence="1">
    <location>
        <begin position="53"/>
        <end position="70"/>
    </location>
</feature>
<dbReference type="EMBL" id="SDQG01000004">
    <property type="protein sequence ID" value="TDM16563.1"/>
    <property type="molecule type" value="Genomic_DNA"/>
</dbReference>
<keyword evidence="1" id="KW-0812">Transmembrane</keyword>
<gene>
    <name evidence="2" type="ORF">ETI04_07650</name>
</gene>
<proteinExistence type="predicted"/>
<protein>
    <recommendedName>
        <fullName evidence="4">Cxxc_20_cxxc protein</fullName>
    </recommendedName>
</protein>
<evidence type="ECO:0000313" key="2">
    <source>
        <dbReference type="EMBL" id="TDM16563.1"/>
    </source>
</evidence>
<dbReference type="NCBIfam" id="TIGR04104">
    <property type="entry name" value="cxxc_20_cxxc"/>
    <property type="match status" value="1"/>
</dbReference>
<feature type="transmembrane region" description="Helical" evidence="1">
    <location>
        <begin position="76"/>
        <end position="96"/>
    </location>
</feature>
<reference evidence="2 3" key="1">
    <citation type="submission" date="2019-01" db="EMBL/GenBank/DDBJ databases">
        <title>Draft genome sequences of Macrococcus caseolyticus, Macrococcus canis, Macrococcus bohemicus and Macrococcus goetzii.</title>
        <authorList>
            <person name="Mazhar S."/>
            <person name="Altermann E."/>
            <person name="Hill C."/>
            <person name="Mcauliffe O."/>
        </authorList>
    </citation>
    <scope>NUCLEOTIDE SEQUENCE [LARGE SCALE GENOMIC DNA]</scope>
    <source>
        <strain evidence="2 3">DPC7162</strain>
    </source>
</reference>
<evidence type="ECO:0008006" key="4">
    <source>
        <dbReference type="Google" id="ProtNLM"/>
    </source>
</evidence>